<evidence type="ECO:0000256" key="2">
    <source>
        <dbReference type="ARBA" id="ARBA00011233"/>
    </source>
</evidence>
<feature type="signal peptide" evidence="11">
    <location>
        <begin position="1"/>
        <end position="18"/>
    </location>
</feature>
<comment type="subcellular location">
    <subcellularLocation>
        <location evidence="1">Cell outer membrane</location>
        <topology evidence="1">Multi-pass membrane protein</topology>
    </subcellularLocation>
</comment>
<keyword evidence="3" id="KW-0813">Transport</keyword>
<evidence type="ECO:0000256" key="11">
    <source>
        <dbReference type="SAM" id="SignalP"/>
    </source>
</evidence>
<organism evidence="13 14">
    <name type="scientific">Piscinibacterium candidicorallinum</name>
    <dbReference type="NCBI Taxonomy" id="1793872"/>
    <lineage>
        <taxon>Bacteria</taxon>
        <taxon>Pseudomonadati</taxon>
        <taxon>Pseudomonadota</taxon>
        <taxon>Betaproteobacteria</taxon>
        <taxon>Burkholderiales</taxon>
        <taxon>Piscinibacterium</taxon>
    </lineage>
</organism>
<reference evidence="14" key="1">
    <citation type="journal article" date="2019" name="Int. J. Syst. Evol. Microbiol.">
        <title>The Global Catalogue of Microorganisms (GCM) 10K type strain sequencing project: providing services to taxonomists for standard genome sequencing and annotation.</title>
        <authorList>
            <consortium name="The Broad Institute Genomics Platform"/>
            <consortium name="The Broad Institute Genome Sequencing Center for Infectious Disease"/>
            <person name="Wu L."/>
            <person name="Ma J."/>
        </authorList>
    </citation>
    <scope>NUCLEOTIDE SEQUENCE [LARGE SCALE GENOMIC DNA]</scope>
    <source>
        <strain evidence="14">KCTC 52168</strain>
    </source>
</reference>
<evidence type="ECO:0000256" key="8">
    <source>
        <dbReference type="ARBA" id="ARBA00023114"/>
    </source>
</evidence>
<dbReference type="RefSeq" id="WP_377303251.1">
    <property type="nucleotide sequence ID" value="NZ_CP180191.1"/>
</dbReference>
<feature type="chain" id="PRO_5046476999" evidence="11">
    <location>
        <begin position="19"/>
        <end position="370"/>
    </location>
</feature>
<keyword evidence="6 11" id="KW-0732">Signal</keyword>
<keyword evidence="14" id="KW-1185">Reference proteome</keyword>
<accession>A0ABV7H5N9</accession>
<dbReference type="Gene3D" id="2.40.160.10">
    <property type="entry name" value="Porin"/>
    <property type="match status" value="1"/>
</dbReference>
<dbReference type="PANTHER" id="PTHR34501">
    <property type="entry name" value="PROTEIN YDDL-RELATED"/>
    <property type="match status" value="1"/>
</dbReference>
<dbReference type="Pfam" id="PF13609">
    <property type="entry name" value="Porin_4"/>
    <property type="match status" value="1"/>
</dbReference>
<dbReference type="CDD" id="cd00342">
    <property type="entry name" value="gram_neg_porins"/>
    <property type="match status" value="1"/>
</dbReference>
<keyword evidence="5" id="KW-0812">Transmembrane</keyword>
<evidence type="ECO:0000256" key="1">
    <source>
        <dbReference type="ARBA" id="ARBA00004571"/>
    </source>
</evidence>
<protein>
    <submittedName>
        <fullName evidence="13">Porin</fullName>
    </submittedName>
</protein>
<keyword evidence="7" id="KW-0406">Ion transport</keyword>
<evidence type="ECO:0000256" key="9">
    <source>
        <dbReference type="ARBA" id="ARBA00023136"/>
    </source>
</evidence>
<dbReference type="InterPro" id="IPR033900">
    <property type="entry name" value="Gram_neg_porin_domain"/>
</dbReference>
<evidence type="ECO:0000256" key="7">
    <source>
        <dbReference type="ARBA" id="ARBA00023065"/>
    </source>
</evidence>
<keyword evidence="10" id="KW-0998">Cell outer membrane</keyword>
<dbReference type="PANTHER" id="PTHR34501:SF9">
    <property type="entry name" value="MAJOR OUTER MEMBRANE PROTEIN P.IA"/>
    <property type="match status" value="1"/>
</dbReference>
<dbReference type="InterPro" id="IPR050298">
    <property type="entry name" value="Gram-neg_bact_OMP"/>
</dbReference>
<keyword evidence="8" id="KW-0626">Porin</keyword>
<dbReference type="SUPFAM" id="SSF56935">
    <property type="entry name" value="Porins"/>
    <property type="match status" value="1"/>
</dbReference>
<name>A0ABV7H5N9_9BURK</name>
<evidence type="ECO:0000313" key="14">
    <source>
        <dbReference type="Proteomes" id="UP001595556"/>
    </source>
</evidence>
<comment type="caution">
    <text evidence="13">The sequence shown here is derived from an EMBL/GenBank/DDBJ whole genome shotgun (WGS) entry which is preliminary data.</text>
</comment>
<evidence type="ECO:0000256" key="5">
    <source>
        <dbReference type="ARBA" id="ARBA00022692"/>
    </source>
</evidence>
<dbReference type="InterPro" id="IPR023614">
    <property type="entry name" value="Porin_dom_sf"/>
</dbReference>
<feature type="domain" description="Porin" evidence="12">
    <location>
        <begin position="7"/>
        <end position="350"/>
    </location>
</feature>
<sequence>MKKSLLALAVLGTFGGMAAAQTSVTLYGIVDANISRFEAGDKAAPGIAGTTVTRMNDGTTNGINGSRWGLRGSEDLGGGTRAIFTLESGFNIDTGNSAQGGRLFGRQAFVGVAGGFGQLTLGRHNTPVWNTMAIADPFGQGQVGNVAGGFETGRAPLPLFIAPATNSASLGGVRNDNSVNYRTPNFDGFVGEFQYRLGETVGNVSRGRQFNMGATFTSGPLSLGAGYQQEKTVGTGATRNKVTMVVGSFDLGVARLHAGLQSNRDLEVPTALASDGLLNKHTVYTVGATVPLAPFTILANYTTATFEDPQLVNNVVTPTREGTVGKFALGAQYNLSRRSILYTGFSMATGDFKDSVTEKTAVNVGVRHAF</sequence>
<evidence type="ECO:0000256" key="10">
    <source>
        <dbReference type="ARBA" id="ARBA00023237"/>
    </source>
</evidence>
<evidence type="ECO:0000256" key="4">
    <source>
        <dbReference type="ARBA" id="ARBA00022452"/>
    </source>
</evidence>
<dbReference type="Proteomes" id="UP001595556">
    <property type="component" value="Unassembled WGS sequence"/>
</dbReference>
<proteinExistence type="predicted"/>
<evidence type="ECO:0000256" key="6">
    <source>
        <dbReference type="ARBA" id="ARBA00022729"/>
    </source>
</evidence>
<keyword evidence="9" id="KW-0472">Membrane</keyword>
<comment type="subunit">
    <text evidence="2">Homotrimer.</text>
</comment>
<evidence type="ECO:0000256" key="3">
    <source>
        <dbReference type="ARBA" id="ARBA00022448"/>
    </source>
</evidence>
<evidence type="ECO:0000313" key="13">
    <source>
        <dbReference type="EMBL" id="MFC3147834.1"/>
    </source>
</evidence>
<dbReference type="EMBL" id="JBHRTI010000004">
    <property type="protein sequence ID" value="MFC3147834.1"/>
    <property type="molecule type" value="Genomic_DNA"/>
</dbReference>
<gene>
    <name evidence="13" type="ORF">ACFOEN_09290</name>
</gene>
<evidence type="ECO:0000259" key="12">
    <source>
        <dbReference type="Pfam" id="PF13609"/>
    </source>
</evidence>
<keyword evidence="4" id="KW-1134">Transmembrane beta strand</keyword>